<keyword evidence="6 7" id="KW-0472">Membrane</keyword>
<dbReference type="Gene3D" id="1.10.3730.20">
    <property type="match status" value="1"/>
</dbReference>
<sequence length="110" mass="11583">MEWVYLALAIIFETMGTTCLKLSDGFSRLVPSLLILPTYVISFALLALAVKIIPISVAYAVWSAAGTAIIAGVGILYFGEPLTALKVFFLALIVIGVVGLHLSERVAGGA</sequence>
<evidence type="ECO:0000256" key="7">
    <source>
        <dbReference type="SAM" id="Phobius"/>
    </source>
</evidence>
<dbReference type="PANTHER" id="PTHR30561">
    <property type="entry name" value="SMR FAMILY PROTON-DEPENDENT DRUG EFFLUX TRANSPORTER SUGE"/>
    <property type="match status" value="1"/>
</dbReference>
<dbReference type="EMBL" id="UIDG01000290">
    <property type="protein sequence ID" value="SUS06997.1"/>
    <property type="molecule type" value="Genomic_DNA"/>
</dbReference>
<dbReference type="PANTHER" id="PTHR30561:SF1">
    <property type="entry name" value="MULTIDRUG TRANSPORTER EMRE"/>
    <property type="match status" value="1"/>
</dbReference>
<dbReference type="InterPro" id="IPR045324">
    <property type="entry name" value="Small_multidrug_res"/>
</dbReference>
<evidence type="ECO:0000256" key="3">
    <source>
        <dbReference type="ARBA" id="ARBA00022475"/>
    </source>
</evidence>
<feature type="transmembrane region" description="Helical" evidence="7">
    <location>
        <begin position="57"/>
        <end position="78"/>
    </location>
</feature>
<keyword evidence="5 7" id="KW-1133">Transmembrane helix</keyword>
<evidence type="ECO:0000256" key="2">
    <source>
        <dbReference type="ARBA" id="ARBA00022448"/>
    </source>
</evidence>
<accession>A0A380TG54</accession>
<comment type="subcellular location">
    <subcellularLocation>
        <location evidence="1">Cell membrane</location>
        <topology evidence="1">Multi-pass membrane protein</topology>
    </subcellularLocation>
</comment>
<dbReference type="InterPro" id="IPR037185">
    <property type="entry name" value="EmrE-like"/>
</dbReference>
<keyword evidence="2" id="KW-0813">Transport</keyword>
<name>A0A380TG54_9ZZZZ</name>
<dbReference type="GO" id="GO:0022857">
    <property type="term" value="F:transmembrane transporter activity"/>
    <property type="evidence" value="ECO:0007669"/>
    <property type="project" value="InterPro"/>
</dbReference>
<dbReference type="InterPro" id="IPR000390">
    <property type="entry name" value="Small_drug/metabolite_transptr"/>
</dbReference>
<feature type="transmembrane region" description="Helical" evidence="7">
    <location>
        <begin position="32"/>
        <end position="50"/>
    </location>
</feature>
<reference evidence="8" key="1">
    <citation type="submission" date="2018-07" db="EMBL/GenBank/DDBJ databases">
        <authorList>
            <person name="Quirk P.G."/>
            <person name="Krulwich T.A."/>
        </authorList>
    </citation>
    <scope>NUCLEOTIDE SEQUENCE</scope>
</reference>
<evidence type="ECO:0000256" key="5">
    <source>
        <dbReference type="ARBA" id="ARBA00022989"/>
    </source>
</evidence>
<proteinExistence type="predicted"/>
<dbReference type="AlphaFoldDB" id="A0A380TG54"/>
<dbReference type="GO" id="GO:0005886">
    <property type="term" value="C:plasma membrane"/>
    <property type="evidence" value="ECO:0007669"/>
    <property type="project" value="UniProtKB-SubCell"/>
</dbReference>
<organism evidence="8">
    <name type="scientific">metagenome</name>
    <dbReference type="NCBI Taxonomy" id="256318"/>
    <lineage>
        <taxon>unclassified sequences</taxon>
        <taxon>metagenomes</taxon>
    </lineage>
</organism>
<evidence type="ECO:0000256" key="4">
    <source>
        <dbReference type="ARBA" id="ARBA00022692"/>
    </source>
</evidence>
<gene>
    <name evidence="8" type="primary">yvaE</name>
    <name evidence="8" type="ORF">DF3PB_360004</name>
</gene>
<feature type="transmembrane region" description="Helical" evidence="7">
    <location>
        <begin position="84"/>
        <end position="102"/>
    </location>
</feature>
<dbReference type="Pfam" id="PF00893">
    <property type="entry name" value="Multi_Drug_Res"/>
    <property type="match status" value="1"/>
</dbReference>
<dbReference type="SUPFAM" id="SSF103481">
    <property type="entry name" value="Multidrug resistance efflux transporter EmrE"/>
    <property type="match status" value="1"/>
</dbReference>
<keyword evidence="4 7" id="KW-0812">Transmembrane</keyword>
<evidence type="ECO:0000256" key="1">
    <source>
        <dbReference type="ARBA" id="ARBA00004651"/>
    </source>
</evidence>
<keyword evidence="3" id="KW-1003">Cell membrane</keyword>
<dbReference type="FunFam" id="1.10.3730.20:FF:000001">
    <property type="entry name" value="Quaternary ammonium compound resistance transporter SugE"/>
    <property type="match status" value="1"/>
</dbReference>
<evidence type="ECO:0000313" key="8">
    <source>
        <dbReference type="EMBL" id="SUS06997.1"/>
    </source>
</evidence>
<evidence type="ECO:0000256" key="6">
    <source>
        <dbReference type="ARBA" id="ARBA00023136"/>
    </source>
</evidence>
<protein>
    <submittedName>
        <fullName evidence="8">Uncharacterized membrane protein YvaE</fullName>
    </submittedName>
</protein>